<evidence type="ECO:0000259" key="2">
    <source>
        <dbReference type="Pfam" id="PF02829"/>
    </source>
</evidence>
<organism evidence="4 5">
    <name type="scientific">Faecalispora sporosphaeroides</name>
    <dbReference type="NCBI Taxonomy" id="1549"/>
    <lineage>
        <taxon>Bacteria</taxon>
        <taxon>Bacillati</taxon>
        <taxon>Bacillota</taxon>
        <taxon>Clostridia</taxon>
        <taxon>Eubacteriales</taxon>
        <taxon>Oscillospiraceae</taxon>
        <taxon>Faecalispora</taxon>
    </lineage>
</organism>
<feature type="domain" description="Helix-turn-helix type 11" evidence="3">
    <location>
        <begin position="6"/>
        <end position="58"/>
    </location>
</feature>
<dbReference type="PANTHER" id="PTHR40068:SF1">
    <property type="entry name" value="TRANSCRIPTION REPRESSOR NIAR-RELATED"/>
    <property type="match status" value="1"/>
</dbReference>
<reference evidence="4" key="1">
    <citation type="submission" date="2019-04" db="EMBL/GenBank/DDBJ databases">
        <title>Evolution of Biomass-Degrading Anaerobic Consortia Revealed by Metagenomics.</title>
        <authorList>
            <person name="Peng X."/>
        </authorList>
    </citation>
    <scope>NUCLEOTIDE SEQUENCE</scope>
    <source>
        <strain evidence="4">SIG551</strain>
    </source>
</reference>
<feature type="binding site" evidence="1">
    <location>
        <position position="144"/>
    </location>
    <ligand>
        <name>Ni(2+)</name>
        <dbReference type="ChEBI" id="CHEBI:49786"/>
    </ligand>
</feature>
<dbReference type="Pfam" id="PF08279">
    <property type="entry name" value="HTH_11"/>
    <property type="match status" value="1"/>
</dbReference>
<dbReference type="SUPFAM" id="SSF46785">
    <property type="entry name" value="Winged helix' DNA-binding domain"/>
    <property type="match status" value="1"/>
</dbReference>
<dbReference type="SUPFAM" id="SSF75500">
    <property type="entry name" value="Putative transcriptional regulator TM1602, C-terminal domain"/>
    <property type="match status" value="1"/>
</dbReference>
<evidence type="ECO:0000256" key="1">
    <source>
        <dbReference type="PIRSR" id="PIRSR037847-1"/>
    </source>
</evidence>
<dbReference type="RefSeq" id="WP_027103968.1">
    <property type="nucleotide sequence ID" value="NZ_JBKWRC010000002.1"/>
</dbReference>
<dbReference type="InterPro" id="IPR036388">
    <property type="entry name" value="WH-like_DNA-bd_sf"/>
</dbReference>
<name>A0A928KS45_9FIRM</name>
<feature type="domain" description="3H" evidence="2">
    <location>
        <begin position="73"/>
        <end position="169"/>
    </location>
</feature>
<dbReference type="Proteomes" id="UP000754750">
    <property type="component" value="Unassembled WGS sequence"/>
</dbReference>
<evidence type="ECO:0000313" key="4">
    <source>
        <dbReference type="EMBL" id="MBE6833707.1"/>
    </source>
</evidence>
<dbReference type="InterPro" id="IPR026043">
    <property type="entry name" value="NadR"/>
</dbReference>
<keyword evidence="1" id="KW-0533">Nickel</keyword>
<gene>
    <name evidence="4" type="ORF">E7512_09035</name>
</gene>
<accession>A0A928KS45</accession>
<comment type="caution">
    <text evidence="4">The sequence shown here is derived from an EMBL/GenBank/DDBJ whole genome shotgun (WGS) entry which is preliminary data.</text>
</comment>
<dbReference type="InterPro" id="IPR036390">
    <property type="entry name" value="WH_DNA-bd_sf"/>
</dbReference>
<dbReference type="PIRSF" id="PIRSF037847">
    <property type="entry name" value="NiaR"/>
    <property type="match status" value="1"/>
</dbReference>
<dbReference type="InterPro" id="IPR035922">
    <property type="entry name" value="3H_dom_sf"/>
</dbReference>
<dbReference type="PANTHER" id="PTHR40068">
    <property type="entry name" value="TRANSCRIPTION REPRESSOR NIAR-RELATED"/>
    <property type="match status" value="1"/>
</dbReference>
<dbReference type="Gene3D" id="1.10.10.10">
    <property type="entry name" value="Winged helix-like DNA-binding domain superfamily/Winged helix DNA-binding domain"/>
    <property type="match status" value="1"/>
</dbReference>
<sequence>MTSAERREKILQLLQHSRQPVSAGAIARQFQVSRQIIVGDIALLRAANEKIAATPRGYVLESDVPAGEYRVIIACRHSGSEMEDELTTIVDNGGRVLDVTVEHAVYGQLSGQLRVGSRHDVQDFLNRLSASNSAPLSDLTGGIHLHTVAFSSRQDRDRTLAALTEKGYLLGQRESDS</sequence>
<proteinExistence type="predicted"/>
<protein>
    <submittedName>
        <fullName evidence="4">Transcription repressor NadR</fullName>
    </submittedName>
</protein>
<dbReference type="EMBL" id="SVNY01000004">
    <property type="protein sequence ID" value="MBE6833707.1"/>
    <property type="molecule type" value="Genomic_DNA"/>
</dbReference>
<evidence type="ECO:0000313" key="5">
    <source>
        <dbReference type="Proteomes" id="UP000754750"/>
    </source>
</evidence>
<dbReference type="Pfam" id="PF02829">
    <property type="entry name" value="3H"/>
    <property type="match status" value="1"/>
</dbReference>
<keyword evidence="1" id="KW-0479">Metal-binding</keyword>
<feature type="binding site" evidence="1">
    <location>
        <position position="146"/>
    </location>
    <ligand>
        <name>Ni(2+)</name>
        <dbReference type="ChEBI" id="CHEBI:49786"/>
    </ligand>
</feature>
<feature type="binding site" evidence="1">
    <location>
        <position position="77"/>
    </location>
    <ligand>
        <name>Ni(2+)</name>
        <dbReference type="ChEBI" id="CHEBI:49786"/>
    </ligand>
</feature>
<dbReference type="InterPro" id="IPR013196">
    <property type="entry name" value="HTH_11"/>
</dbReference>
<dbReference type="InterPro" id="IPR004173">
    <property type="entry name" value="3H_domain"/>
</dbReference>
<dbReference type="Gene3D" id="3.30.1340.20">
    <property type="entry name" value="3H domain"/>
    <property type="match status" value="1"/>
</dbReference>
<dbReference type="GO" id="GO:0046872">
    <property type="term" value="F:metal ion binding"/>
    <property type="evidence" value="ECO:0007669"/>
    <property type="project" value="UniProtKB-KW"/>
</dbReference>
<dbReference type="AlphaFoldDB" id="A0A928KS45"/>
<evidence type="ECO:0000259" key="3">
    <source>
        <dbReference type="Pfam" id="PF08279"/>
    </source>
</evidence>
<feature type="binding site" evidence="1">
    <location>
        <position position="85"/>
    </location>
    <ligand>
        <name>Ni(2+)</name>
        <dbReference type="ChEBI" id="CHEBI:49786"/>
    </ligand>
</feature>